<dbReference type="Proteomes" id="UP000237923">
    <property type="component" value="Unassembled WGS sequence"/>
</dbReference>
<proteinExistence type="predicted"/>
<dbReference type="Pfam" id="PF01156">
    <property type="entry name" value="IU_nuc_hydro"/>
    <property type="match status" value="1"/>
</dbReference>
<gene>
    <name evidence="5" type="primary">rihC</name>
    <name evidence="4" type="ORF">LES8486_01187</name>
    <name evidence="5" type="ORF">LES9216_01334</name>
</gene>
<accession>A0A2N9KBP5</accession>
<protein>
    <submittedName>
        <fullName evidence="5">Non-specific ribonucleoside hydrolase RihC</fullName>
        <ecNumber evidence="5">3.2.-.-</ecNumber>
    </submittedName>
</protein>
<evidence type="ECO:0000259" key="3">
    <source>
        <dbReference type="Pfam" id="PF01156"/>
    </source>
</evidence>
<name>A0A2N9KBP5_9LACO</name>
<evidence type="ECO:0000256" key="1">
    <source>
        <dbReference type="ARBA" id="ARBA00022801"/>
    </source>
</evidence>
<dbReference type="Gene3D" id="3.90.245.10">
    <property type="entry name" value="Ribonucleoside hydrolase-like"/>
    <property type="match status" value="1"/>
</dbReference>
<dbReference type="InterPro" id="IPR036452">
    <property type="entry name" value="Ribo_hydro-like"/>
</dbReference>
<dbReference type="EC" id="3.2.-.-" evidence="5"/>
<feature type="domain" description="Inosine/uridine-preferring nucleoside hydrolase" evidence="3">
    <location>
        <begin position="5"/>
        <end position="293"/>
    </location>
</feature>
<sequence length="315" mass="34312">MTIPLIFDTDPGIDDAAAIAILLTNDEFEVRLITSVAGNVSVDKTTNNVLKLTHYFNRPEVKVARGAEKPLVKPFKDASNIHGKSGMPGYEFGELSTKTISKKAVDAIHETLNSYDDKTTLVAVGAFTNIANLIQKYPQDLKKIERLIVMGGSLTGGNLTSVAEFNVFTDPDAAKIVFESDLDITMIGLDVTEKALLTKQSMSELLQMNETGKMLMGLFGHYQDGSDAGGKPMHDVNTLYYLLHPEKYQLEDLWVDVVTDGPAIGATVADILHSTHSQTNVHVAKDIDVPAFNAWYLLQISGISDGNINAGRLEN</sequence>
<dbReference type="AlphaFoldDB" id="A0A2N9KBP5"/>
<organism evidence="5 6">
    <name type="scientific">Leuconostoc suionicum</name>
    <dbReference type="NCBI Taxonomy" id="1511761"/>
    <lineage>
        <taxon>Bacteria</taxon>
        <taxon>Bacillati</taxon>
        <taxon>Bacillota</taxon>
        <taxon>Bacilli</taxon>
        <taxon>Lactobacillales</taxon>
        <taxon>Lactobacillaceae</taxon>
        <taxon>Leuconostoc</taxon>
    </lineage>
</organism>
<dbReference type="InterPro" id="IPR023186">
    <property type="entry name" value="IUNH"/>
</dbReference>
<evidence type="ECO:0000256" key="2">
    <source>
        <dbReference type="ARBA" id="ARBA00023295"/>
    </source>
</evidence>
<dbReference type="KEGG" id="lsu:A6B45_01655"/>
<reference evidence="5 6" key="1">
    <citation type="submission" date="2018-02" db="EMBL/GenBank/DDBJ databases">
        <authorList>
            <person name="Cohen D.B."/>
            <person name="Kent A.D."/>
        </authorList>
    </citation>
    <scope>NUCLEOTIDE SEQUENCE [LARGE SCALE GENOMIC DNA]</scope>
    <source>
        <strain evidence="5 6">CECT 9216</strain>
    </source>
</reference>
<dbReference type="EMBL" id="OKQU01000001">
    <property type="protein sequence ID" value="SPE07457.1"/>
    <property type="molecule type" value="Genomic_DNA"/>
</dbReference>
<dbReference type="EMBL" id="OKQR01000001">
    <property type="protein sequence ID" value="SPD92178.1"/>
    <property type="molecule type" value="Genomic_DNA"/>
</dbReference>
<evidence type="ECO:0000313" key="5">
    <source>
        <dbReference type="EMBL" id="SPE07457.1"/>
    </source>
</evidence>
<dbReference type="GO" id="GO:0008477">
    <property type="term" value="F:purine nucleosidase activity"/>
    <property type="evidence" value="ECO:0007669"/>
    <property type="project" value="TreeGrafter"/>
</dbReference>
<reference evidence="4 7" key="2">
    <citation type="submission" date="2018-02" db="EMBL/GenBank/DDBJ databases">
        <authorList>
            <person name="Rodrigo-Torres L."/>
            <person name="Arahal R. D."/>
            <person name="Lucena T."/>
        </authorList>
    </citation>
    <scope>NUCLEOTIDE SEQUENCE [LARGE SCALE GENOMIC DNA]</scope>
    <source>
        <strain evidence="4 7">CECT 8486</strain>
    </source>
</reference>
<dbReference type="PANTHER" id="PTHR12304:SF15">
    <property type="entry name" value="NON-SPECIFIC RIBONUCLEOSIDE HYDROLASE RIHC"/>
    <property type="match status" value="1"/>
</dbReference>
<dbReference type="PANTHER" id="PTHR12304">
    <property type="entry name" value="INOSINE-URIDINE PREFERRING NUCLEOSIDE HYDROLASE"/>
    <property type="match status" value="1"/>
</dbReference>
<dbReference type="GO" id="GO:0006152">
    <property type="term" value="P:purine nucleoside catabolic process"/>
    <property type="evidence" value="ECO:0007669"/>
    <property type="project" value="TreeGrafter"/>
</dbReference>
<keyword evidence="1 5" id="KW-0378">Hydrolase</keyword>
<dbReference type="CDD" id="cd02651">
    <property type="entry name" value="nuc_hydro_IU_UC_XIUA"/>
    <property type="match status" value="1"/>
</dbReference>
<dbReference type="RefSeq" id="WP_072613062.1">
    <property type="nucleotide sequence ID" value="NZ_AP017935.1"/>
</dbReference>
<evidence type="ECO:0000313" key="6">
    <source>
        <dbReference type="Proteomes" id="UP000237923"/>
    </source>
</evidence>
<dbReference type="NCBIfam" id="NF008036">
    <property type="entry name" value="PRK10768.1"/>
    <property type="match status" value="1"/>
</dbReference>
<evidence type="ECO:0000313" key="7">
    <source>
        <dbReference type="Proteomes" id="UP000239237"/>
    </source>
</evidence>
<dbReference type="SUPFAM" id="SSF53590">
    <property type="entry name" value="Nucleoside hydrolase"/>
    <property type="match status" value="1"/>
</dbReference>
<evidence type="ECO:0000313" key="4">
    <source>
        <dbReference type="EMBL" id="SPD92178.1"/>
    </source>
</evidence>
<dbReference type="Proteomes" id="UP000239237">
    <property type="component" value="Unassembled WGS sequence"/>
</dbReference>
<dbReference type="GO" id="GO:0005829">
    <property type="term" value="C:cytosol"/>
    <property type="evidence" value="ECO:0007669"/>
    <property type="project" value="TreeGrafter"/>
</dbReference>
<keyword evidence="2 5" id="KW-0326">Glycosidase</keyword>
<keyword evidence="7" id="KW-1185">Reference proteome</keyword>
<dbReference type="GeneID" id="99673476"/>
<dbReference type="InterPro" id="IPR001910">
    <property type="entry name" value="Inosine/uridine_hydrolase_dom"/>
</dbReference>